<keyword evidence="4" id="KW-1185">Reference proteome</keyword>
<evidence type="ECO:0000256" key="1">
    <source>
        <dbReference type="SAM" id="MobiDB-lite"/>
    </source>
</evidence>
<comment type="caution">
    <text evidence="2">The sequence shown here is derived from an EMBL/GenBank/DDBJ whole genome shotgun (WGS) entry which is preliminary data.</text>
</comment>
<feature type="region of interest" description="Disordered" evidence="1">
    <location>
        <begin position="1"/>
        <end position="30"/>
    </location>
</feature>
<organism evidence="2 5">
    <name type="scientific">Mycobacterium persicum</name>
    <dbReference type="NCBI Taxonomy" id="1487726"/>
    <lineage>
        <taxon>Bacteria</taxon>
        <taxon>Bacillati</taxon>
        <taxon>Actinomycetota</taxon>
        <taxon>Actinomycetes</taxon>
        <taxon>Mycobacteriales</taxon>
        <taxon>Mycobacteriaceae</taxon>
        <taxon>Mycobacterium</taxon>
    </lineage>
</organism>
<protein>
    <submittedName>
        <fullName evidence="2">Uncharacterized protein</fullName>
    </submittedName>
</protein>
<feature type="region of interest" description="Disordered" evidence="1">
    <location>
        <begin position="44"/>
        <end position="64"/>
    </location>
</feature>
<evidence type="ECO:0000313" key="4">
    <source>
        <dbReference type="Proteomes" id="UP000271464"/>
    </source>
</evidence>
<reference evidence="4 5" key="1">
    <citation type="submission" date="2018-09" db="EMBL/GenBank/DDBJ databases">
        <authorList>
            <person name="Tagini F."/>
        </authorList>
    </citation>
    <scope>NUCLEOTIDE SEQUENCE [LARGE SCALE GENOMIC DNA]</scope>
    <source>
        <strain evidence="3 4">MK4</strain>
        <strain evidence="2 5">MK42</strain>
    </source>
</reference>
<name>A0AB38V1V3_9MYCO</name>
<accession>A0AB38V1V3</accession>
<dbReference type="EMBL" id="UPHL01000173">
    <property type="protein sequence ID" value="VAZ86728.1"/>
    <property type="molecule type" value="Genomic_DNA"/>
</dbReference>
<dbReference type="Proteomes" id="UP000271464">
    <property type="component" value="Unassembled WGS sequence"/>
</dbReference>
<gene>
    <name evidence="2" type="ORF">LAUMK42_05581</name>
    <name evidence="3" type="ORF">LAUMK4_05802</name>
</gene>
<evidence type="ECO:0000313" key="5">
    <source>
        <dbReference type="Proteomes" id="UP000279331"/>
    </source>
</evidence>
<sequence length="108" mass="11366">MKKPDRLAPTFPKPDALPVPELKKPDEGPVVEFPKPGAAGMSMMGILMGPMPPEPPTSITVSGPPMPVTIFGRSITKSGNSMGPTLTTRWSPVPRISISAVYGGSVNR</sequence>
<dbReference type="Proteomes" id="UP000279331">
    <property type="component" value="Unassembled WGS sequence"/>
</dbReference>
<evidence type="ECO:0000313" key="2">
    <source>
        <dbReference type="EMBL" id="VAZ86728.1"/>
    </source>
</evidence>
<evidence type="ECO:0000313" key="3">
    <source>
        <dbReference type="EMBL" id="VBA32764.1"/>
    </source>
</evidence>
<proteinExistence type="predicted"/>
<dbReference type="AlphaFoldDB" id="A0AB38V1V3"/>
<dbReference type="EMBL" id="UPHM01000165">
    <property type="protein sequence ID" value="VBA32764.1"/>
    <property type="molecule type" value="Genomic_DNA"/>
</dbReference>